<dbReference type="EMBL" id="BSYI01000005">
    <property type="protein sequence ID" value="GMG81726.1"/>
    <property type="molecule type" value="Genomic_DNA"/>
</dbReference>
<dbReference type="RefSeq" id="WP_285670442.1">
    <property type="nucleotide sequence ID" value="NZ_BSYI01000005.1"/>
</dbReference>
<dbReference type="InterPro" id="IPR032808">
    <property type="entry name" value="DoxX"/>
</dbReference>
<keyword evidence="4 7" id="KW-0812">Transmembrane</keyword>
<gene>
    <name evidence="8" type="ORF">LNKW23_09390</name>
</gene>
<dbReference type="InterPro" id="IPR051907">
    <property type="entry name" value="DoxX-like_oxidoreductase"/>
</dbReference>
<dbReference type="Proteomes" id="UP001239909">
    <property type="component" value="Unassembled WGS sequence"/>
</dbReference>
<evidence type="ECO:0000256" key="4">
    <source>
        <dbReference type="ARBA" id="ARBA00022692"/>
    </source>
</evidence>
<evidence type="ECO:0000313" key="9">
    <source>
        <dbReference type="Proteomes" id="UP001239909"/>
    </source>
</evidence>
<comment type="subcellular location">
    <subcellularLocation>
        <location evidence="1">Cell membrane</location>
        <topology evidence="1">Multi-pass membrane protein</topology>
    </subcellularLocation>
</comment>
<accession>A0ABQ6LMQ6</accession>
<dbReference type="PANTHER" id="PTHR33452:SF1">
    <property type="entry name" value="INNER MEMBRANE PROTEIN YPHA-RELATED"/>
    <property type="match status" value="1"/>
</dbReference>
<evidence type="ECO:0000256" key="2">
    <source>
        <dbReference type="ARBA" id="ARBA00006679"/>
    </source>
</evidence>
<organism evidence="8 9">
    <name type="scientific">Paralimibaculum aggregatum</name>
    <dbReference type="NCBI Taxonomy" id="3036245"/>
    <lineage>
        <taxon>Bacteria</taxon>
        <taxon>Pseudomonadati</taxon>
        <taxon>Pseudomonadota</taxon>
        <taxon>Alphaproteobacteria</taxon>
        <taxon>Rhodobacterales</taxon>
        <taxon>Paracoccaceae</taxon>
        <taxon>Paralimibaculum</taxon>
    </lineage>
</organism>
<keyword evidence="5 7" id="KW-1133">Transmembrane helix</keyword>
<feature type="transmembrane region" description="Helical" evidence="7">
    <location>
        <begin position="81"/>
        <end position="103"/>
    </location>
</feature>
<comment type="caution">
    <text evidence="8">The sequence shown here is derived from an EMBL/GenBank/DDBJ whole genome shotgun (WGS) entry which is preliminary data.</text>
</comment>
<keyword evidence="6 7" id="KW-0472">Membrane</keyword>
<evidence type="ECO:0000256" key="5">
    <source>
        <dbReference type="ARBA" id="ARBA00022989"/>
    </source>
</evidence>
<feature type="transmembrane region" description="Helical" evidence="7">
    <location>
        <begin position="110"/>
        <end position="127"/>
    </location>
</feature>
<name>A0ABQ6LMQ6_9RHOB</name>
<evidence type="ECO:0000313" key="8">
    <source>
        <dbReference type="EMBL" id="GMG81726.1"/>
    </source>
</evidence>
<comment type="similarity">
    <text evidence="2">Belongs to the DoxX family.</text>
</comment>
<evidence type="ECO:0000256" key="1">
    <source>
        <dbReference type="ARBA" id="ARBA00004651"/>
    </source>
</evidence>
<dbReference type="Pfam" id="PF07681">
    <property type="entry name" value="DoxX"/>
    <property type="match status" value="1"/>
</dbReference>
<evidence type="ECO:0008006" key="10">
    <source>
        <dbReference type="Google" id="ProtNLM"/>
    </source>
</evidence>
<reference evidence="8 9" key="1">
    <citation type="submission" date="2023-04" db="EMBL/GenBank/DDBJ databases">
        <title>Marinoamorphus aggregata gen. nov., sp. Nov., isolate from tissue of brittle star Ophioplocus japonicus.</title>
        <authorList>
            <person name="Kawano K."/>
            <person name="Sawayama S."/>
            <person name="Nakagawa S."/>
        </authorList>
    </citation>
    <scope>NUCLEOTIDE SEQUENCE [LARGE SCALE GENOMIC DNA]</scope>
    <source>
        <strain evidence="8 9">NKW23</strain>
    </source>
</reference>
<dbReference type="PANTHER" id="PTHR33452">
    <property type="entry name" value="OXIDOREDUCTASE CATD-RELATED"/>
    <property type="match status" value="1"/>
</dbReference>
<evidence type="ECO:0000256" key="7">
    <source>
        <dbReference type="SAM" id="Phobius"/>
    </source>
</evidence>
<keyword evidence="9" id="KW-1185">Reference proteome</keyword>
<protein>
    <recommendedName>
        <fullName evidence="10">DoxX family protein</fullName>
    </recommendedName>
</protein>
<proteinExistence type="inferred from homology"/>
<sequence>MRTLHDAVFGFFQRIFENWLLGLLARGVFAATLFMFFYESFLGKVGSGTEGLLAVQDSAYFQILGERLGEMLGGDASAIEMWPWGALVHLATYAEIVLPVFILLGFLTRISALGMLIFVCAMSWVNLTGELVPAEMIADKVVRSQPVTAETLIGEGVAEVQPPVEPVEPPAAEPAPAPMLEQAQTLFFLDLGGAAVDQRAMWIFVLVYLILRGPGAVSLDRLFGGRPYDDDEYYEEY</sequence>
<evidence type="ECO:0000256" key="3">
    <source>
        <dbReference type="ARBA" id="ARBA00022475"/>
    </source>
</evidence>
<keyword evidence="3" id="KW-1003">Cell membrane</keyword>
<feature type="transmembrane region" description="Helical" evidence="7">
    <location>
        <begin position="20"/>
        <end position="38"/>
    </location>
</feature>
<evidence type="ECO:0000256" key="6">
    <source>
        <dbReference type="ARBA" id="ARBA00023136"/>
    </source>
</evidence>